<dbReference type="RefSeq" id="WP_342373102.1">
    <property type="nucleotide sequence ID" value="NZ_CP115965.1"/>
</dbReference>
<proteinExistence type="predicted"/>
<evidence type="ECO:0000313" key="2">
    <source>
        <dbReference type="EMBL" id="WZW99396.1"/>
    </source>
</evidence>
<dbReference type="Pfam" id="PF02589">
    <property type="entry name" value="LUD_dom"/>
    <property type="match status" value="1"/>
</dbReference>
<feature type="domain" description="LUD" evidence="1">
    <location>
        <begin position="108"/>
        <end position="214"/>
    </location>
</feature>
<sequence length="216" mass="22438">MTTARAEILARVRRALADVDEPDPVRDVPVDWEYGRPLGTADVVADLVEKIEDYGARIVRVPAAAVPDAIVAALAEMEASSVVLPPGLDGAWRAAIEAVAAVTADEPPLTASELNAVDAVVTAAAVAMADSGTIALDHGPDQGRRALSLVPDRHVCVVRVDQVVSAVPEGVARLAPAIRAGRPVTWISGGSATSDIELARVEGVHGPRQLYVVLAD</sequence>
<dbReference type="PANTHER" id="PTHR43682:SF1">
    <property type="entry name" value="LACTATE UTILIZATION PROTEIN C"/>
    <property type="match status" value="1"/>
</dbReference>
<evidence type="ECO:0000259" key="1">
    <source>
        <dbReference type="Pfam" id="PF02589"/>
    </source>
</evidence>
<dbReference type="InterPro" id="IPR024185">
    <property type="entry name" value="FTHF_cligase-like_sf"/>
</dbReference>
<dbReference type="PANTHER" id="PTHR43682">
    <property type="entry name" value="LACTATE UTILIZATION PROTEIN C"/>
    <property type="match status" value="1"/>
</dbReference>
<organism evidence="2 3">
    <name type="scientific">Propioniciclava soli</name>
    <dbReference type="NCBI Taxonomy" id="2775081"/>
    <lineage>
        <taxon>Bacteria</taxon>
        <taxon>Bacillati</taxon>
        <taxon>Actinomycetota</taxon>
        <taxon>Actinomycetes</taxon>
        <taxon>Propionibacteriales</taxon>
        <taxon>Propionibacteriaceae</taxon>
        <taxon>Propioniciclava</taxon>
    </lineage>
</organism>
<dbReference type="Gene3D" id="3.40.50.10420">
    <property type="entry name" value="NagB/RpiA/CoA transferase-like"/>
    <property type="match status" value="1"/>
</dbReference>
<dbReference type="InterPro" id="IPR037171">
    <property type="entry name" value="NagB/RpiA_transferase-like"/>
</dbReference>
<evidence type="ECO:0000313" key="3">
    <source>
        <dbReference type="Proteomes" id="UP001434337"/>
    </source>
</evidence>
<dbReference type="EMBL" id="CP115965">
    <property type="protein sequence ID" value="WZW99396.1"/>
    <property type="molecule type" value="Genomic_DNA"/>
</dbReference>
<name>A0ABZ3C9T6_9ACTN</name>
<dbReference type="InterPro" id="IPR003741">
    <property type="entry name" value="LUD_dom"/>
</dbReference>
<protein>
    <submittedName>
        <fullName evidence="2">LUD domain-containing protein</fullName>
    </submittedName>
</protein>
<accession>A0ABZ3C9T6</accession>
<dbReference type="Proteomes" id="UP001434337">
    <property type="component" value="Chromosome"/>
</dbReference>
<keyword evidence="3" id="KW-1185">Reference proteome</keyword>
<dbReference type="SUPFAM" id="SSF100950">
    <property type="entry name" value="NagB/RpiA/CoA transferase-like"/>
    <property type="match status" value="1"/>
</dbReference>
<gene>
    <name evidence="2" type="ORF">PCC79_04125</name>
</gene>
<reference evidence="2 3" key="1">
    <citation type="journal article" date="2023" name="Environ Microbiome">
        <title>A coral-associated actinobacterium mitigates coral bleaching under heat stress.</title>
        <authorList>
            <person name="Li J."/>
            <person name="Zou Y."/>
            <person name="Li Q."/>
            <person name="Zhang J."/>
            <person name="Bourne D.G."/>
            <person name="Lyu Y."/>
            <person name="Liu C."/>
            <person name="Zhang S."/>
        </authorList>
    </citation>
    <scope>NUCLEOTIDE SEQUENCE [LARGE SCALE GENOMIC DNA]</scope>
    <source>
        <strain evidence="2 3">SCSIO 13291</strain>
    </source>
</reference>